<dbReference type="InterPro" id="IPR011652">
    <property type="entry name" value="MORN_2"/>
</dbReference>
<feature type="signal peptide" evidence="1">
    <location>
        <begin position="1"/>
        <end position="17"/>
    </location>
</feature>
<proteinExistence type="predicted"/>
<dbReference type="Proteomes" id="UP001501169">
    <property type="component" value="Unassembled WGS sequence"/>
</dbReference>
<evidence type="ECO:0000313" key="2">
    <source>
        <dbReference type="EMBL" id="GAA0540735.1"/>
    </source>
</evidence>
<name>A0ABN1DDK7_9GAMM</name>
<keyword evidence="3" id="KW-1185">Reference proteome</keyword>
<accession>A0ABN1DDK7</accession>
<evidence type="ECO:0000313" key="3">
    <source>
        <dbReference type="Proteomes" id="UP001501169"/>
    </source>
</evidence>
<comment type="caution">
    <text evidence="2">The sequence shown here is derived from an EMBL/GenBank/DDBJ whole genome shotgun (WGS) entry which is preliminary data.</text>
</comment>
<dbReference type="PANTHER" id="PTHR33706">
    <property type="entry name" value="MORN VARIANT REPEAT PROTEIN"/>
    <property type="match status" value="1"/>
</dbReference>
<dbReference type="SUPFAM" id="SSF82185">
    <property type="entry name" value="Histone H3 K4-specific methyltransferase SET7/9 N-terminal domain"/>
    <property type="match status" value="4"/>
</dbReference>
<dbReference type="Gene3D" id="3.90.930.1">
    <property type="match status" value="2"/>
</dbReference>
<reference evidence="2 3" key="1">
    <citation type="journal article" date="2019" name="Int. J. Syst. Evol. Microbiol.">
        <title>The Global Catalogue of Microorganisms (GCM) 10K type strain sequencing project: providing services to taxonomists for standard genome sequencing and annotation.</title>
        <authorList>
            <consortium name="The Broad Institute Genomics Platform"/>
            <consortium name="The Broad Institute Genome Sequencing Center for Infectious Disease"/>
            <person name="Wu L."/>
            <person name="Ma J."/>
        </authorList>
    </citation>
    <scope>NUCLEOTIDE SEQUENCE [LARGE SCALE GENOMIC DNA]</scope>
    <source>
        <strain evidence="2 3">JCM 14331</strain>
    </source>
</reference>
<feature type="chain" id="PRO_5047436266" description="MORN repeat protein" evidence="1">
    <location>
        <begin position="18"/>
        <end position="558"/>
    </location>
</feature>
<organism evidence="2 3">
    <name type="scientific">Rheinheimera aquimaris</name>
    <dbReference type="NCBI Taxonomy" id="412437"/>
    <lineage>
        <taxon>Bacteria</taxon>
        <taxon>Pseudomonadati</taxon>
        <taxon>Pseudomonadota</taxon>
        <taxon>Gammaproteobacteria</taxon>
        <taxon>Chromatiales</taxon>
        <taxon>Chromatiaceae</taxon>
        <taxon>Rheinheimera</taxon>
    </lineage>
</organism>
<evidence type="ECO:0008006" key="4">
    <source>
        <dbReference type="Google" id="ProtNLM"/>
    </source>
</evidence>
<keyword evidence="1" id="KW-0732">Signal</keyword>
<evidence type="ECO:0000256" key="1">
    <source>
        <dbReference type="SAM" id="SignalP"/>
    </source>
</evidence>
<protein>
    <recommendedName>
        <fullName evidence="4">MORN repeat protein</fullName>
    </recommendedName>
</protein>
<dbReference type="Gene3D" id="2.20.110.10">
    <property type="entry name" value="Histone H3 K4-specific methyltransferase SET7/9 N-terminal domain"/>
    <property type="match status" value="2"/>
</dbReference>
<dbReference type="EMBL" id="BAAAEO010000001">
    <property type="protein sequence ID" value="GAA0540735.1"/>
    <property type="molecule type" value="Genomic_DNA"/>
</dbReference>
<dbReference type="PANTHER" id="PTHR33706:SF1">
    <property type="entry name" value="TPR REPEAT PROTEIN"/>
    <property type="match status" value="1"/>
</dbReference>
<dbReference type="RefSeq" id="WP_226765582.1">
    <property type="nucleotide sequence ID" value="NZ_BAAAEO010000001.1"/>
</dbReference>
<sequence length="558" mass="64030">MKYLYLLFSLLAWTASAEKVLLTEDWQLAQSEADASYYAEAPATDAQQPWPVKLFYISNQQVYFSGTLNGTDLINSPIIGDFVYYHSNGNPMTKGQSNALGQYHGEVISYWPDGNMRGQYQYHNGELVGEQLTFHENGKLHRREQHKNGKPFGIAQSYHSNGALASRRHYDEHGEQGLYESFYDNGQPEQRTMIKNGEREGERLYWSEDGSPVYQQHYLAGKLHGEERSYRYGGVLYAVKQYQHGIQVGKQLTYDDAGKVVTEQYFDEKGREVQSVSFNSAGNKTRQTDIRYPEKGNVSTEQHYNEQGQLIYKNEIDNGRDWRLLQRFDDNGKLIAREERLNGNYTGLYLGSDWQGNQTRAHYYDGEFHGDYLEQTPDGSEFNRGKYHKGKKVGKWVQQTEFSTLTEQYNDRGEPDGEQTEVDPQGVVLLQAFYRNGKLDGDYIKRDASGQLQAKGRYVDGEKHGDWQQRDLYSYGAPLLWQGNYRQGKMIGLWQALSDAGHLLASTKYDDNGLKQGKSYRFNEDGSLISIEEFKDDVAPDLPRYYYNGVSSEDDTGI</sequence>
<dbReference type="Pfam" id="PF07661">
    <property type="entry name" value="MORN_2"/>
    <property type="match status" value="3"/>
</dbReference>
<gene>
    <name evidence="2" type="ORF">GCM10009098_05390</name>
</gene>